<evidence type="ECO:0000313" key="1">
    <source>
        <dbReference type="EMBL" id="MCS3711583.1"/>
    </source>
</evidence>
<comment type="caution">
    <text evidence="1">The sequence shown here is derived from an EMBL/GenBank/DDBJ whole genome shotgun (WGS) entry which is preliminary data.</text>
</comment>
<reference evidence="1" key="1">
    <citation type="submission" date="2022-08" db="EMBL/GenBank/DDBJ databases">
        <title>Genomic Encyclopedia of Type Strains, Phase V (KMG-V): Genome sequencing to study the core and pangenomes of soil and plant-associated prokaryotes.</title>
        <authorList>
            <person name="Whitman W."/>
        </authorList>
    </citation>
    <scope>NUCLEOTIDE SEQUENCE</scope>
    <source>
        <strain evidence="1">SP3049</strain>
    </source>
</reference>
<dbReference type="GO" id="GO:0008233">
    <property type="term" value="F:peptidase activity"/>
    <property type="evidence" value="ECO:0007669"/>
    <property type="project" value="UniProtKB-KW"/>
</dbReference>
<evidence type="ECO:0000313" key="2">
    <source>
        <dbReference type="Proteomes" id="UP001155057"/>
    </source>
</evidence>
<dbReference type="Proteomes" id="UP001155057">
    <property type="component" value="Unassembled WGS sequence"/>
</dbReference>
<protein>
    <submittedName>
        <fullName evidence="1">Collagenase-like PrtC family protease</fullName>
    </submittedName>
</protein>
<keyword evidence="1" id="KW-0378">Hydrolase</keyword>
<dbReference type="GO" id="GO:0006508">
    <property type="term" value="P:proteolysis"/>
    <property type="evidence" value="ECO:0007669"/>
    <property type="project" value="UniProtKB-KW"/>
</dbReference>
<accession>A0A9X2TL81</accession>
<proteinExistence type="predicted"/>
<dbReference type="AlphaFoldDB" id="A0A9X2TL81"/>
<organism evidence="1 2">
    <name type="scientific">Salinibacter ruber</name>
    <dbReference type="NCBI Taxonomy" id="146919"/>
    <lineage>
        <taxon>Bacteria</taxon>
        <taxon>Pseudomonadati</taxon>
        <taxon>Rhodothermota</taxon>
        <taxon>Rhodothermia</taxon>
        <taxon>Rhodothermales</taxon>
        <taxon>Salinibacteraceae</taxon>
        <taxon>Salinibacter</taxon>
    </lineage>
</organism>
<sequence length="70" mass="8256">MDAPFEEVSASEAEPLGLKILYHRGYDTHYIRSEGEEKVQWYENTLYGSNINELSKRERDALEEQYQEAK</sequence>
<dbReference type="EMBL" id="JANUAE010000015">
    <property type="protein sequence ID" value="MCS3711583.1"/>
    <property type="molecule type" value="Genomic_DNA"/>
</dbReference>
<keyword evidence="1" id="KW-0645">Protease</keyword>
<dbReference type="RefSeq" id="WP_259124425.1">
    <property type="nucleotide sequence ID" value="NZ_JANUAE010000015.1"/>
</dbReference>
<name>A0A9X2TL81_9BACT</name>
<gene>
    <name evidence="1" type="ORF">GGP61_003216</name>
</gene>